<comment type="similarity">
    <text evidence="11">Belongs to the Sp1 C2H2-type zinc-finger protein family.</text>
</comment>
<evidence type="ECO:0000256" key="5">
    <source>
        <dbReference type="ARBA" id="ARBA00022771"/>
    </source>
</evidence>
<evidence type="ECO:0000313" key="16">
    <source>
        <dbReference type="Proteomes" id="UP000694383"/>
    </source>
</evidence>
<keyword evidence="5 12" id="KW-0863">Zinc-finger</keyword>
<dbReference type="SUPFAM" id="SSF57667">
    <property type="entry name" value="beta-beta-alpha zinc fingers"/>
    <property type="match status" value="1"/>
</dbReference>
<keyword evidence="8" id="KW-0238">DNA-binding</keyword>
<evidence type="ECO:0000256" key="9">
    <source>
        <dbReference type="ARBA" id="ARBA00023163"/>
    </source>
</evidence>
<dbReference type="PANTHER" id="PTHR23235:SF132">
    <property type="entry name" value="KRUEPPEL-LIKE FACTOR 9"/>
    <property type="match status" value="1"/>
</dbReference>
<protein>
    <submittedName>
        <fullName evidence="15">Kruppel like factor 9</fullName>
    </submittedName>
</protein>
<dbReference type="Proteomes" id="UP000694383">
    <property type="component" value="Unplaced"/>
</dbReference>
<keyword evidence="4" id="KW-0677">Repeat</keyword>
<feature type="compositionally biased region" description="Low complexity" evidence="13">
    <location>
        <begin position="234"/>
        <end position="250"/>
    </location>
</feature>
<evidence type="ECO:0000256" key="6">
    <source>
        <dbReference type="ARBA" id="ARBA00022833"/>
    </source>
</evidence>
<evidence type="ECO:0000256" key="8">
    <source>
        <dbReference type="ARBA" id="ARBA00023125"/>
    </source>
</evidence>
<dbReference type="Gene3D" id="3.30.160.60">
    <property type="entry name" value="Classic Zinc Finger"/>
    <property type="match status" value="3"/>
</dbReference>
<organism evidence="15 16">
    <name type="scientific">Oryzias sinensis</name>
    <name type="common">Chinese medaka</name>
    <dbReference type="NCBI Taxonomy" id="183150"/>
    <lineage>
        <taxon>Eukaryota</taxon>
        <taxon>Metazoa</taxon>
        <taxon>Chordata</taxon>
        <taxon>Craniata</taxon>
        <taxon>Vertebrata</taxon>
        <taxon>Euteleostomi</taxon>
        <taxon>Actinopterygii</taxon>
        <taxon>Neopterygii</taxon>
        <taxon>Teleostei</taxon>
        <taxon>Neoteleostei</taxon>
        <taxon>Acanthomorphata</taxon>
        <taxon>Ovalentaria</taxon>
        <taxon>Atherinomorphae</taxon>
        <taxon>Beloniformes</taxon>
        <taxon>Adrianichthyidae</taxon>
        <taxon>Oryziinae</taxon>
        <taxon>Oryzias</taxon>
    </lineage>
</organism>
<dbReference type="PROSITE" id="PS50157">
    <property type="entry name" value="ZINC_FINGER_C2H2_2"/>
    <property type="match status" value="3"/>
</dbReference>
<evidence type="ECO:0000259" key="14">
    <source>
        <dbReference type="PROSITE" id="PS50157"/>
    </source>
</evidence>
<feature type="domain" description="C2H2-type" evidence="14">
    <location>
        <begin position="192"/>
        <end position="219"/>
    </location>
</feature>
<name>A0A8C7ZQM1_9TELE</name>
<dbReference type="GO" id="GO:0000978">
    <property type="term" value="F:RNA polymerase II cis-regulatory region sequence-specific DNA binding"/>
    <property type="evidence" value="ECO:0007669"/>
    <property type="project" value="TreeGrafter"/>
</dbReference>
<evidence type="ECO:0000256" key="1">
    <source>
        <dbReference type="ARBA" id="ARBA00004123"/>
    </source>
</evidence>
<evidence type="ECO:0000256" key="11">
    <source>
        <dbReference type="ARBA" id="ARBA00038409"/>
    </source>
</evidence>
<comment type="subcellular location">
    <subcellularLocation>
        <location evidence="1">Nucleus</location>
    </subcellularLocation>
</comment>
<evidence type="ECO:0000313" key="15">
    <source>
        <dbReference type="Ensembl" id="ENSOSIP00000047130.1"/>
    </source>
</evidence>
<feature type="compositionally biased region" description="Basic and acidic residues" evidence="13">
    <location>
        <begin position="97"/>
        <end position="112"/>
    </location>
</feature>
<keyword evidence="9" id="KW-0804">Transcription</keyword>
<feature type="region of interest" description="Disordered" evidence="13">
    <location>
        <begin position="217"/>
        <end position="250"/>
    </location>
</feature>
<dbReference type="FunFam" id="3.30.160.60:FF:000232">
    <property type="entry name" value="Krueppel-like factor 9"/>
    <property type="match status" value="1"/>
</dbReference>
<evidence type="ECO:0000256" key="4">
    <source>
        <dbReference type="ARBA" id="ARBA00022737"/>
    </source>
</evidence>
<dbReference type="InterPro" id="IPR036236">
    <property type="entry name" value="Znf_C2H2_sf"/>
</dbReference>
<dbReference type="Pfam" id="PF00096">
    <property type="entry name" value="zf-C2H2"/>
    <property type="match status" value="3"/>
</dbReference>
<keyword evidence="2" id="KW-0597">Phosphoprotein</keyword>
<dbReference type="GO" id="GO:0000981">
    <property type="term" value="F:DNA-binding transcription factor activity, RNA polymerase II-specific"/>
    <property type="evidence" value="ECO:0007669"/>
    <property type="project" value="TreeGrafter"/>
</dbReference>
<keyword evidence="10" id="KW-0539">Nucleus</keyword>
<evidence type="ECO:0000256" key="12">
    <source>
        <dbReference type="PROSITE-ProRule" id="PRU00042"/>
    </source>
</evidence>
<feature type="domain" description="C2H2-type" evidence="14">
    <location>
        <begin position="132"/>
        <end position="161"/>
    </location>
</feature>
<sequence>MFQRTPVHNFDRFSLQTFGLIKRQFCGGISSTAMMSDVSADCVPARPLERTEDVLKDTQENRTLLMVAMILLDLKKCSPDSISGGVSASEGAGTQQEEERGSCRLSGEDRPPVLKQPRSRVVGRQASPEKRHCCPFDGCGKVYGKSSHLKAHLRVHTGERPFKCTWPDCGKKFSRSDELTRHFRTHTGEKRFTCPMCDKCFMRSDHLTKHARRHAGFHPSMLQGPSVAKRRRCSVSMSSSDSGDQSPSGV</sequence>
<dbReference type="GO" id="GO:0042098">
    <property type="term" value="P:T cell proliferation"/>
    <property type="evidence" value="ECO:0007669"/>
    <property type="project" value="Ensembl"/>
</dbReference>
<evidence type="ECO:0000256" key="10">
    <source>
        <dbReference type="ARBA" id="ARBA00023242"/>
    </source>
</evidence>
<dbReference type="SMART" id="SM00355">
    <property type="entry name" value="ZnF_C2H2"/>
    <property type="match status" value="3"/>
</dbReference>
<evidence type="ECO:0000256" key="13">
    <source>
        <dbReference type="SAM" id="MobiDB-lite"/>
    </source>
</evidence>
<dbReference type="GO" id="GO:0043249">
    <property type="term" value="P:erythrocyte maturation"/>
    <property type="evidence" value="ECO:0007669"/>
    <property type="project" value="Ensembl"/>
</dbReference>
<dbReference type="GO" id="GO:2000374">
    <property type="term" value="P:regulation of oxygen metabolic process"/>
    <property type="evidence" value="ECO:0007669"/>
    <property type="project" value="Ensembl"/>
</dbReference>
<dbReference type="PANTHER" id="PTHR23235">
    <property type="entry name" value="KRUEPPEL-LIKE TRANSCRIPTION FACTOR"/>
    <property type="match status" value="1"/>
</dbReference>
<dbReference type="AlphaFoldDB" id="A0A8C7ZQM1"/>
<accession>A0A8C7ZQM1</accession>
<dbReference type="FunFam" id="3.30.160.60:FF:000521">
    <property type="entry name" value="Krueppel-like factor 9"/>
    <property type="match status" value="1"/>
</dbReference>
<keyword evidence="16" id="KW-1185">Reference proteome</keyword>
<reference evidence="15" key="2">
    <citation type="submission" date="2025-09" db="UniProtKB">
        <authorList>
            <consortium name="Ensembl"/>
        </authorList>
    </citation>
    <scope>IDENTIFICATION</scope>
</reference>
<dbReference type="PROSITE" id="PS00028">
    <property type="entry name" value="ZINC_FINGER_C2H2_1"/>
    <property type="match status" value="3"/>
</dbReference>
<keyword evidence="7" id="KW-0805">Transcription regulation</keyword>
<evidence type="ECO:0000256" key="7">
    <source>
        <dbReference type="ARBA" id="ARBA00023015"/>
    </source>
</evidence>
<keyword evidence="3" id="KW-0479">Metal-binding</keyword>
<keyword evidence="6" id="KW-0862">Zinc</keyword>
<reference evidence="15" key="1">
    <citation type="submission" date="2025-08" db="UniProtKB">
        <authorList>
            <consortium name="Ensembl"/>
        </authorList>
    </citation>
    <scope>IDENTIFICATION</scope>
</reference>
<dbReference type="FunFam" id="3.30.160.60:FF:000018">
    <property type="entry name" value="Krueppel-like factor 15"/>
    <property type="match status" value="1"/>
</dbReference>
<dbReference type="Ensembl" id="ENSOSIT00000049532.1">
    <property type="protein sequence ID" value="ENSOSIP00000047130.1"/>
    <property type="gene ID" value="ENSOSIG00000022302.1"/>
</dbReference>
<evidence type="ECO:0000256" key="3">
    <source>
        <dbReference type="ARBA" id="ARBA00022723"/>
    </source>
</evidence>
<feature type="domain" description="C2H2-type" evidence="14">
    <location>
        <begin position="162"/>
        <end position="191"/>
    </location>
</feature>
<dbReference type="InterPro" id="IPR013087">
    <property type="entry name" value="Znf_C2H2_type"/>
</dbReference>
<dbReference type="GeneTree" id="ENSGT00940000160905"/>
<dbReference type="GO" id="GO:0008270">
    <property type="term" value="F:zinc ion binding"/>
    <property type="evidence" value="ECO:0007669"/>
    <property type="project" value="UniProtKB-KW"/>
</dbReference>
<evidence type="ECO:0000256" key="2">
    <source>
        <dbReference type="ARBA" id="ARBA00022553"/>
    </source>
</evidence>
<feature type="region of interest" description="Disordered" evidence="13">
    <location>
        <begin position="84"/>
        <end position="124"/>
    </location>
</feature>
<dbReference type="GO" id="GO:0005634">
    <property type="term" value="C:nucleus"/>
    <property type="evidence" value="ECO:0007669"/>
    <property type="project" value="UniProtKB-SubCell"/>
</dbReference>
<proteinExistence type="inferred from homology"/>